<gene>
    <name evidence="1" type="ORF">SAMN05421872_105347</name>
</gene>
<reference evidence="1 2" key="1">
    <citation type="submission" date="2016-10" db="EMBL/GenBank/DDBJ databases">
        <authorList>
            <person name="de Groot N.N."/>
        </authorList>
    </citation>
    <scope>NUCLEOTIDE SEQUENCE [LARGE SCALE GENOMIC DNA]</scope>
    <source>
        <strain evidence="1 2">CGMCC 4.6858</strain>
    </source>
</reference>
<dbReference type="Gene3D" id="3.40.50.300">
    <property type="entry name" value="P-loop containing nucleotide triphosphate hydrolases"/>
    <property type="match status" value="1"/>
</dbReference>
<dbReference type="InterPro" id="IPR027417">
    <property type="entry name" value="P-loop_NTPase"/>
</dbReference>
<protein>
    <recommendedName>
        <fullName evidence="3">Uridine kinase</fullName>
    </recommendedName>
</protein>
<evidence type="ECO:0000313" key="2">
    <source>
        <dbReference type="Proteomes" id="UP000199034"/>
    </source>
</evidence>
<dbReference type="RefSeq" id="WP_090855504.1">
    <property type="nucleotide sequence ID" value="NZ_FMZM01000005.1"/>
</dbReference>
<dbReference type="Proteomes" id="UP000199034">
    <property type="component" value="Unassembled WGS sequence"/>
</dbReference>
<dbReference type="EMBL" id="FMZM01000005">
    <property type="protein sequence ID" value="SDD06119.1"/>
    <property type="molecule type" value="Genomic_DNA"/>
</dbReference>
<dbReference type="AlphaFoldDB" id="A0A1G6RNA9"/>
<keyword evidence="2" id="KW-1185">Reference proteome</keyword>
<sequence length="184" mass="19498">MATVSPSDVLRLALDRPATLGDGRLVCIDGPAGSGKTTLAAGLAALDPRAVVVHTDELLDGWAGLPTLAPRLAALLEPLARGEDSSYLRYDWFAGRYAEEVAVPRTPLLVLEGVGSGARLLAPYRTLLVWVGAPDEERLRRVVERDGPAVAPYLPAWVADEARHFAEEGTSTTADLHVGNLPSA</sequence>
<dbReference type="OrthoDB" id="3237545at2"/>
<dbReference type="SUPFAM" id="SSF52540">
    <property type="entry name" value="P-loop containing nucleoside triphosphate hydrolases"/>
    <property type="match status" value="1"/>
</dbReference>
<dbReference type="STRING" id="1045774.SAMN05421872_105347"/>
<name>A0A1G6RNA9_9ACTN</name>
<accession>A0A1G6RNA9</accession>
<evidence type="ECO:0000313" key="1">
    <source>
        <dbReference type="EMBL" id="SDD06119.1"/>
    </source>
</evidence>
<proteinExistence type="predicted"/>
<organism evidence="1 2">
    <name type="scientific">Nocardioides lianchengensis</name>
    <dbReference type="NCBI Taxonomy" id="1045774"/>
    <lineage>
        <taxon>Bacteria</taxon>
        <taxon>Bacillati</taxon>
        <taxon>Actinomycetota</taxon>
        <taxon>Actinomycetes</taxon>
        <taxon>Propionibacteriales</taxon>
        <taxon>Nocardioidaceae</taxon>
        <taxon>Nocardioides</taxon>
    </lineage>
</organism>
<evidence type="ECO:0008006" key="3">
    <source>
        <dbReference type="Google" id="ProtNLM"/>
    </source>
</evidence>